<comment type="caution">
    <text evidence="6">The sequence shown here is derived from an EMBL/GenBank/DDBJ whole genome shotgun (WGS) entry which is preliminary data.</text>
</comment>
<comment type="function">
    <text evidence="3">Participates actively in the response to hyperosmotic and heat shock by preventing the aggregation of stress-denatured proteins, in association with DnaK and GrpE. It is the nucleotide exchange factor for DnaK and may function as a thermosensor. Unfolded proteins bind initially to DnaJ; upon interaction with the DnaJ-bound protein, DnaK hydrolyzes its bound ATP, resulting in the formation of a stable complex. GrpE releases ADP from DnaK; ATP binding to DnaK triggers the release of the substrate protein, thus completing the reaction cycle. Several rounds of ATP-dependent interactions between DnaJ, DnaK and GrpE are required for fully efficient folding.</text>
</comment>
<dbReference type="Pfam" id="PF01025">
    <property type="entry name" value="GrpE"/>
    <property type="match status" value="1"/>
</dbReference>
<reference evidence="6" key="1">
    <citation type="journal article" date="2012" name="Science">
        <title>Fermentation, hydrogen, and sulfur metabolism in multiple uncultivated bacterial phyla.</title>
        <authorList>
            <person name="Wrighton K.C."/>
            <person name="Thomas B.C."/>
            <person name="Sharon I."/>
            <person name="Miller C.S."/>
            <person name="Castelle C.J."/>
            <person name="VerBerkmoes N.C."/>
            <person name="Wilkins M.J."/>
            <person name="Hettich R.L."/>
            <person name="Lipton M.S."/>
            <person name="Williams K.H."/>
            <person name="Long P.E."/>
            <person name="Banfield J.F."/>
        </authorList>
    </citation>
    <scope>NUCLEOTIDE SEQUENCE [LARGE SCALE GENOMIC DNA]</scope>
</reference>
<dbReference type="GO" id="GO:0000774">
    <property type="term" value="F:adenyl-nucleotide exchange factor activity"/>
    <property type="evidence" value="ECO:0007669"/>
    <property type="project" value="InterPro"/>
</dbReference>
<comment type="subcellular location">
    <subcellularLocation>
        <location evidence="3">Cytoplasm</location>
    </subcellularLocation>
</comment>
<dbReference type="PRINTS" id="PR00773">
    <property type="entry name" value="GRPEPROTEIN"/>
</dbReference>
<comment type="subunit">
    <text evidence="3">Homodimer.</text>
</comment>
<dbReference type="InterPro" id="IPR000740">
    <property type="entry name" value="GrpE"/>
</dbReference>
<comment type="similarity">
    <text evidence="1 3 4">Belongs to the GrpE family.</text>
</comment>
<dbReference type="PANTHER" id="PTHR21237">
    <property type="entry name" value="GRPE PROTEIN"/>
    <property type="match status" value="1"/>
</dbReference>
<organism evidence="6">
    <name type="scientific">uncultured bacterium</name>
    <name type="common">gcode 4</name>
    <dbReference type="NCBI Taxonomy" id="1234023"/>
    <lineage>
        <taxon>Bacteria</taxon>
        <taxon>environmental samples</taxon>
    </lineage>
</organism>
<name>K2GTB7_9BACT</name>
<evidence type="ECO:0000256" key="2">
    <source>
        <dbReference type="ARBA" id="ARBA00023186"/>
    </source>
</evidence>
<proteinExistence type="inferred from homology"/>
<dbReference type="PANTHER" id="PTHR21237:SF23">
    <property type="entry name" value="GRPE PROTEIN HOMOLOG, MITOCHONDRIAL"/>
    <property type="match status" value="1"/>
</dbReference>
<keyword evidence="2 3" id="KW-0143">Chaperone</keyword>
<dbReference type="SUPFAM" id="SSF58014">
    <property type="entry name" value="Coiled-coil domain of nucleotide exchange factor GrpE"/>
    <property type="match status" value="1"/>
</dbReference>
<protein>
    <recommendedName>
        <fullName evidence="3">Protein GrpE</fullName>
    </recommendedName>
    <alternativeName>
        <fullName evidence="3">HSP-70 cofactor</fullName>
    </alternativeName>
</protein>
<evidence type="ECO:0000256" key="3">
    <source>
        <dbReference type="HAMAP-Rule" id="MF_01151"/>
    </source>
</evidence>
<dbReference type="GO" id="GO:0051082">
    <property type="term" value="F:unfolded protein binding"/>
    <property type="evidence" value="ECO:0007669"/>
    <property type="project" value="TreeGrafter"/>
</dbReference>
<keyword evidence="3" id="KW-0963">Cytoplasm</keyword>
<dbReference type="GO" id="GO:0051087">
    <property type="term" value="F:protein-folding chaperone binding"/>
    <property type="evidence" value="ECO:0007669"/>
    <property type="project" value="InterPro"/>
</dbReference>
<dbReference type="GO" id="GO:0006457">
    <property type="term" value="P:protein folding"/>
    <property type="evidence" value="ECO:0007669"/>
    <property type="project" value="InterPro"/>
</dbReference>
<dbReference type="AlphaFoldDB" id="K2GTB7"/>
<evidence type="ECO:0000256" key="5">
    <source>
        <dbReference type="SAM" id="MobiDB-lite"/>
    </source>
</evidence>
<feature type="region of interest" description="Disordered" evidence="5">
    <location>
        <begin position="1"/>
        <end position="21"/>
    </location>
</feature>
<evidence type="ECO:0000256" key="1">
    <source>
        <dbReference type="ARBA" id="ARBA00009054"/>
    </source>
</evidence>
<accession>K2GTB7</accession>
<dbReference type="EMBL" id="AMFJ01000750">
    <property type="protein sequence ID" value="EKE26595.1"/>
    <property type="molecule type" value="Genomic_DNA"/>
</dbReference>
<gene>
    <name evidence="3 6" type="primary">grpE</name>
    <name evidence="6" type="ORF">ACD_4C00234G0003</name>
</gene>
<evidence type="ECO:0000313" key="6">
    <source>
        <dbReference type="EMBL" id="EKE26595.1"/>
    </source>
</evidence>
<feature type="compositionally biased region" description="Basic and acidic residues" evidence="5">
    <location>
        <begin position="1"/>
        <end position="15"/>
    </location>
</feature>
<dbReference type="HAMAP" id="MF_01151">
    <property type="entry name" value="GrpE"/>
    <property type="match status" value="1"/>
</dbReference>
<dbReference type="Gene3D" id="2.30.22.10">
    <property type="entry name" value="Head domain of nucleotide exchange factor GrpE"/>
    <property type="match status" value="1"/>
</dbReference>
<sequence length="186" mass="22273">MTTKDENQIENKNEDTNDFESLENEINELKNKEQEEIEWDFTKAVSELNLLKDSLARAQADYQNLLRRVERDKLDMWIYITSNVVLKILPFVDNLERLISVTPEDLQCGSLFEWIKSTYSGIIKTLESMWIKSYDSIWQEVDANLHEVMSQLPWKQWVIIQEFEKWYKLQDKIIRHAKVIVGNWEE</sequence>
<evidence type="ECO:0000256" key="4">
    <source>
        <dbReference type="RuleBase" id="RU004478"/>
    </source>
</evidence>
<dbReference type="InterPro" id="IPR009012">
    <property type="entry name" value="GrpE_head"/>
</dbReference>
<dbReference type="GO" id="GO:0005737">
    <property type="term" value="C:cytoplasm"/>
    <property type="evidence" value="ECO:0007669"/>
    <property type="project" value="UniProtKB-SubCell"/>
</dbReference>
<dbReference type="Gene3D" id="3.90.20.20">
    <property type="match status" value="1"/>
</dbReference>
<dbReference type="InterPro" id="IPR013805">
    <property type="entry name" value="GrpE_CC"/>
</dbReference>
<dbReference type="GO" id="GO:0042803">
    <property type="term" value="F:protein homodimerization activity"/>
    <property type="evidence" value="ECO:0007669"/>
    <property type="project" value="InterPro"/>
</dbReference>
<keyword evidence="3" id="KW-0346">Stress response</keyword>
<dbReference type="SUPFAM" id="SSF51064">
    <property type="entry name" value="Head domain of nucleotide exchange factor GrpE"/>
    <property type="match status" value="1"/>
</dbReference>
<dbReference type="CDD" id="cd00446">
    <property type="entry name" value="GrpE"/>
    <property type="match status" value="1"/>
</dbReference>